<dbReference type="Pfam" id="PF00249">
    <property type="entry name" value="Myb_DNA-binding"/>
    <property type="match status" value="2"/>
</dbReference>
<dbReference type="KEGG" id="eiv:EIN_207200"/>
<evidence type="ECO:0000256" key="3">
    <source>
        <dbReference type="ARBA" id="ARBA00023163"/>
    </source>
</evidence>
<dbReference type="InterPro" id="IPR051575">
    <property type="entry name" value="Myb-like_DNA-bd"/>
</dbReference>
<dbReference type="GO" id="GO:0042795">
    <property type="term" value="P:snRNA transcription by RNA polymerase II"/>
    <property type="evidence" value="ECO:0007669"/>
    <property type="project" value="TreeGrafter"/>
</dbReference>
<dbReference type="InterPro" id="IPR017930">
    <property type="entry name" value="Myb_dom"/>
</dbReference>
<protein>
    <submittedName>
        <fullName evidence="8">Transcription factor MYB23, putative</fullName>
    </submittedName>
</protein>
<keyword evidence="2" id="KW-0238">DNA-binding</keyword>
<proteinExistence type="predicted"/>
<dbReference type="CDD" id="cd00167">
    <property type="entry name" value="SANT"/>
    <property type="match status" value="2"/>
</dbReference>
<dbReference type="GO" id="GO:0019185">
    <property type="term" value="C:snRNA-activating protein complex"/>
    <property type="evidence" value="ECO:0007669"/>
    <property type="project" value="TreeGrafter"/>
</dbReference>
<evidence type="ECO:0000259" key="7">
    <source>
        <dbReference type="PROSITE" id="PS51294"/>
    </source>
</evidence>
<dbReference type="PROSITE" id="PS50090">
    <property type="entry name" value="MYB_LIKE"/>
    <property type="match status" value="2"/>
</dbReference>
<evidence type="ECO:0000313" key="8">
    <source>
        <dbReference type="EMBL" id="ELP91673.1"/>
    </source>
</evidence>
<dbReference type="GeneID" id="14890639"/>
<dbReference type="SUPFAM" id="SSF46689">
    <property type="entry name" value="Homeodomain-like"/>
    <property type="match status" value="1"/>
</dbReference>
<dbReference type="OMA" id="WTMFEDA"/>
<evidence type="ECO:0000259" key="5">
    <source>
        <dbReference type="PROSITE" id="PS50090"/>
    </source>
</evidence>
<dbReference type="InterPro" id="IPR017884">
    <property type="entry name" value="SANT_dom"/>
</dbReference>
<feature type="domain" description="SANT" evidence="6">
    <location>
        <begin position="14"/>
        <end position="66"/>
    </location>
</feature>
<keyword evidence="9" id="KW-1185">Reference proteome</keyword>
<evidence type="ECO:0000256" key="2">
    <source>
        <dbReference type="ARBA" id="ARBA00023125"/>
    </source>
</evidence>
<dbReference type="AlphaFoldDB" id="A0A0A1UFI8"/>
<dbReference type="PROSITE" id="PS51293">
    <property type="entry name" value="SANT"/>
    <property type="match status" value="1"/>
</dbReference>
<evidence type="ECO:0000256" key="1">
    <source>
        <dbReference type="ARBA" id="ARBA00023015"/>
    </source>
</evidence>
<evidence type="ECO:0000259" key="6">
    <source>
        <dbReference type="PROSITE" id="PS51293"/>
    </source>
</evidence>
<dbReference type="PANTHER" id="PTHR46621">
    <property type="entry name" value="SNRNA-ACTIVATING PROTEIN COMPLEX SUBUNIT 4"/>
    <property type="match status" value="1"/>
</dbReference>
<gene>
    <name evidence="8" type="ORF">EIN_207200</name>
</gene>
<dbReference type="RefSeq" id="XP_004258444.1">
    <property type="nucleotide sequence ID" value="XM_004258396.1"/>
</dbReference>
<feature type="domain" description="HTH myb-type" evidence="7">
    <location>
        <begin position="68"/>
        <end position="117"/>
    </location>
</feature>
<dbReference type="InterPro" id="IPR001005">
    <property type="entry name" value="SANT/Myb"/>
</dbReference>
<sequence>MSYCENSERSKHKKIVRTWRKEEDEILLKAVEMFGENNWDKVSELVPERTKKQCKERYINNLSQRNEKRKWTCEEDSTILSLRNCVGNKWTLISEKLVNRSPNAVKNRYFGHIKRLGISELELVEEALRNRSSSAFEPVDKNMFTVCN</sequence>
<keyword evidence="3" id="KW-0804">Transcription</keyword>
<feature type="domain" description="Myb-like" evidence="5">
    <location>
        <begin position="63"/>
        <end position="113"/>
    </location>
</feature>
<dbReference type="GO" id="GO:0042796">
    <property type="term" value="P:snRNA transcription by RNA polymerase III"/>
    <property type="evidence" value="ECO:0007669"/>
    <property type="project" value="TreeGrafter"/>
</dbReference>
<dbReference type="SMART" id="SM00717">
    <property type="entry name" value="SANT"/>
    <property type="match status" value="2"/>
</dbReference>
<dbReference type="EMBL" id="KB206455">
    <property type="protein sequence ID" value="ELP91673.1"/>
    <property type="molecule type" value="Genomic_DNA"/>
</dbReference>
<name>A0A0A1UFI8_ENTIV</name>
<accession>A0A0A1UFI8</accession>
<dbReference type="InterPro" id="IPR009057">
    <property type="entry name" value="Homeodomain-like_sf"/>
</dbReference>
<evidence type="ECO:0000256" key="4">
    <source>
        <dbReference type="ARBA" id="ARBA00023242"/>
    </source>
</evidence>
<feature type="domain" description="Myb-like" evidence="5">
    <location>
        <begin position="19"/>
        <end position="62"/>
    </location>
</feature>
<dbReference type="Gene3D" id="1.10.10.60">
    <property type="entry name" value="Homeodomain-like"/>
    <property type="match status" value="2"/>
</dbReference>
<keyword evidence="4" id="KW-0539">Nucleus</keyword>
<dbReference type="GO" id="GO:0000978">
    <property type="term" value="F:RNA polymerase II cis-regulatory region sequence-specific DNA binding"/>
    <property type="evidence" value="ECO:0007669"/>
    <property type="project" value="TreeGrafter"/>
</dbReference>
<dbReference type="GO" id="GO:0001006">
    <property type="term" value="F:RNA polymerase III type 3 promoter sequence-specific DNA binding"/>
    <property type="evidence" value="ECO:0007669"/>
    <property type="project" value="TreeGrafter"/>
</dbReference>
<dbReference type="Proteomes" id="UP000014680">
    <property type="component" value="Unassembled WGS sequence"/>
</dbReference>
<organism evidence="8 9">
    <name type="scientific">Entamoeba invadens IP1</name>
    <dbReference type="NCBI Taxonomy" id="370355"/>
    <lineage>
        <taxon>Eukaryota</taxon>
        <taxon>Amoebozoa</taxon>
        <taxon>Evosea</taxon>
        <taxon>Archamoebae</taxon>
        <taxon>Mastigamoebida</taxon>
        <taxon>Entamoebidae</taxon>
        <taxon>Entamoeba</taxon>
    </lineage>
</organism>
<dbReference type="VEuPathDB" id="AmoebaDB:EIN_207200"/>
<dbReference type="PROSITE" id="PS51294">
    <property type="entry name" value="HTH_MYB"/>
    <property type="match status" value="2"/>
</dbReference>
<evidence type="ECO:0000313" key="9">
    <source>
        <dbReference type="Proteomes" id="UP000014680"/>
    </source>
</evidence>
<feature type="domain" description="HTH myb-type" evidence="7">
    <location>
        <begin position="11"/>
        <end position="66"/>
    </location>
</feature>
<dbReference type="PANTHER" id="PTHR46621:SF1">
    <property type="entry name" value="SNRNA-ACTIVATING PROTEIN COMPLEX SUBUNIT 4"/>
    <property type="match status" value="1"/>
</dbReference>
<dbReference type="OrthoDB" id="25497at2759"/>
<keyword evidence="1" id="KW-0805">Transcription regulation</keyword>
<reference evidence="8 9" key="1">
    <citation type="submission" date="2012-10" db="EMBL/GenBank/DDBJ databases">
        <authorList>
            <person name="Zafar N."/>
            <person name="Inman J."/>
            <person name="Hall N."/>
            <person name="Lorenzi H."/>
            <person name="Caler E."/>
        </authorList>
    </citation>
    <scope>NUCLEOTIDE SEQUENCE [LARGE SCALE GENOMIC DNA]</scope>
    <source>
        <strain evidence="8 9">IP1</strain>
    </source>
</reference>